<name>A0A4Z2FK52_9TELE</name>
<sequence length="115" mass="13698">MTCCWRDDEHQIAQLDDTRLYADDTPLYLDDTRLYADDTPLYADDTRLSPRFPHSEKPVEPYDTLTRRSELRYLQGRVDGAFVDVHGSRRVWSCRKERWRKRKTGGKSKENILFD</sequence>
<dbReference type="Proteomes" id="UP000314294">
    <property type="component" value="Unassembled WGS sequence"/>
</dbReference>
<organism evidence="1 2">
    <name type="scientific">Liparis tanakae</name>
    <name type="common">Tanaka's snailfish</name>
    <dbReference type="NCBI Taxonomy" id="230148"/>
    <lineage>
        <taxon>Eukaryota</taxon>
        <taxon>Metazoa</taxon>
        <taxon>Chordata</taxon>
        <taxon>Craniata</taxon>
        <taxon>Vertebrata</taxon>
        <taxon>Euteleostomi</taxon>
        <taxon>Actinopterygii</taxon>
        <taxon>Neopterygii</taxon>
        <taxon>Teleostei</taxon>
        <taxon>Neoteleostei</taxon>
        <taxon>Acanthomorphata</taxon>
        <taxon>Eupercaria</taxon>
        <taxon>Perciformes</taxon>
        <taxon>Cottioidei</taxon>
        <taxon>Cottales</taxon>
        <taxon>Liparidae</taxon>
        <taxon>Liparis</taxon>
    </lineage>
</organism>
<protein>
    <submittedName>
        <fullName evidence="1">Uncharacterized protein</fullName>
    </submittedName>
</protein>
<dbReference type="AlphaFoldDB" id="A0A4Z2FK52"/>
<dbReference type="EMBL" id="SRLO01001093">
    <property type="protein sequence ID" value="TNN41617.1"/>
    <property type="molecule type" value="Genomic_DNA"/>
</dbReference>
<accession>A0A4Z2FK52</accession>
<proteinExistence type="predicted"/>
<reference evidence="1 2" key="1">
    <citation type="submission" date="2019-03" db="EMBL/GenBank/DDBJ databases">
        <title>First draft genome of Liparis tanakae, snailfish: a comprehensive survey of snailfish specific genes.</title>
        <authorList>
            <person name="Kim W."/>
            <person name="Song I."/>
            <person name="Jeong J.-H."/>
            <person name="Kim D."/>
            <person name="Kim S."/>
            <person name="Ryu S."/>
            <person name="Song J.Y."/>
            <person name="Lee S.K."/>
        </authorList>
    </citation>
    <scope>NUCLEOTIDE SEQUENCE [LARGE SCALE GENOMIC DNA]</scope>
    <source>
        <tissue evidence="1">Muscle</tissue>
    </source>
</reference>
<evidence type="ECO:0000313" key="2">
    <source>
        <dbReference type="Proteomes" id="UP000314294"/>
    </source>
</evidence>
<gene>
    <name evidence="1" type="ORF">EYF80_048210</name>
</gene>
<keyword evidence="2" id="KW-1185">Reference proteome</keyword>
<comment type="caution">
    <text evidence="1">The sequence shown here is derived from an EMBL/GenBank/DDBJ whole genome shotgun (WGS) entry which is preliminary data.</text>
</comment>
<evidence type="ECO:0000313" key="1">
    <source>
        <dbReference type="EMBL" id="TNN41617.1"/>
    </source>
</evidence>